<dbReference type="PANTHER" id="PTHR33803">
    <property type="entry name" value="IS1478 TRANSPOSASE"/>
    <property type="match status" value="1"/>
</dbReference>
<reference evidence="1 2" key="1">
    <citation type="submission" date="2016-01" db="EMBL/GenBank/DDBJ databases">
        <authorList>
            <person name="Oliw E.H."/>
        </authorList>
    </citation>
    <scope>NUCLEOTIDE SEQUENCE [LARGE SCALE GENOMIC DNA]</scope>
    <source>
        <strain evidence="1 2">DNF00307</strain>
    </source>
</reference>
<proteinExistence type="predicted"/>
<organism evidence="1">
    <name type="scientific">Prevotella amnii</name>
    <dbReference type="NCBI Taxonomy" id="419005"/>
    <lineage>
        <taxon>Bacteria</taxon>
        <taxon>Pseudomonadati</taxon>
        <taxon>Bacteroidota</taxon>
        <taxon>Bacteroidia</taxon>
        <taxon>Bacteroidales</taxon>
        <taxon>Prevotellaceae</taxon>
        <taxon>Prevotella</taxon>
    </lineage>
</organism>
<dbReference type="PANTHER" id="PTHR33803:SF3">
    <property type="entry name" value="BLL1974 PROTEIN"/>
    <property type="match status" value="1"/>
</dbReference>
<gene>
    <name evidence="1" type="ORF">HMPREF1860_01421</name>
</gene>
<dbReference type="AlphaFoldDB" id="A0A134BBQ1"/>
<sequence length="188" mass="22095">MAHAENLKVRQSYAGEIKRLKLVQRFRGRKNSSAKVRKADRRMRTIARMLLRELVRYLPPENSYQERIEVCMKFVNGERMDGHKIYSLHEPDVLCISKGKDHKKYELGNKVSLVRLWNGLIVGALFFRNEYDGHTIDKAMEQVGRVYGRKIKRLARDRWYRGQEMCGETNIMIPSVPKASYSPHTKKK</sequence>
<evidence type="ECO:0000313" key="1">
    <source>
        <dbReference type="EMBL" id="KXB77364.1"/>
    </source>
</evidence>
<dbReference type="PATRIC" id="fig|419005.5.peg.1431"/>
<dbReference type="EMBL" id="LSDL01000073">
    <property type="protein sequence ID" value="KXB77364.1"/>
    <property type="molecule type" value="Genomic_DNA"/>
</dbReference>
<evidence type="ECO:0000313" key="2">
    <source>
        <dbReference type="Proteomes" id="UP000070531"/>
    </source>
</evidence>
<name>A0A134BBQ1_9BACT</name>
<accession>A0A134BBQ1</accession>
<evidence type="ECO:0008006" key="3">
    <source>
        <dbReference type="Google" id="ProtNLM"/>
    </source>
</evidence>
<comment type="caution">
    <text evidence="1">The sequence shown here is derived from an EMBL/GenBank/DDBJ whole genome shotgun (WGS) entry which is preliminary data.</text>
</comment>
<protein>
    <recommendedName>
        <fullName evidence="3">Transposase IS4-like domain-containing protein</fullName>
    </recommendedName>
</protein>
<dbReference type="STRING" id="419005.HMPREF1860_01421"/>
<dbReference type="Proteomes" id="UP000070531">
    <property type="component" value="Unassembled WGS sequence"/>
</dbReference>